<dbReference type="EMBL" id="JAWWNJ010000028">
    <property type="protein sequence ID" value="KAK7028769.1"/>
    <property type="molecule type" value="Genomic_DNA"/>
</dbReference>
<dbReference type="SMART" id="SM00225">
    <property type="entry name" value="BTB"/>
    <property type="match status" value="1"/>
</dbReference>
<dbReference type="InterPro" id="IPR000210">
    <property type="entry name" value="BTB/POZ_dom"/>
</dbReference>
<dbReference type="Gene3D" id="3.30.710.10">
    <property type="entry name" value="Potassium Channel Kv1.1, Chain A"/>
    <property type="match status" value="1"/>
</dbReference>
<proteinExistence type="predicted"/>
<dbReference type="InterPro" id="IPR011333">
    <property type="entry name" value="SKP1/BTB/POZ_sf"/>
</dbReference>
<accession>A0AAW0BP02</accession>
<name>A0AAW0BP02_9AGAR</name>
<feature type="domain" description="BTB" evidence="1">
    <location>
        <begin position="29"/>
        <end position="136"/>
    </location>
</feature>
<gene>
    <name evidence="2" type="ORF">R3P38DRAFT_2938049</name>
</gene>
<sequence length="311" mass="35287">MDIESASVTYGDAELEEPIRAEGLWFEDCGLIIRAENTLFRISRDFLAVQSPVFKDMLSLPPPKPTEMIDGCPFVVLPDRAEAVTVFLKALIYYDFFLPHPGYATLPTVASVLKMSDKYQVDALRKRALVHLSSAFPTTLPHYEALISKRPSVSDVQLVLSLARDLSIDWILPVALYWRCEDLSMNRNELEESLSISEQSQLLAATCTLTSSIASAILAFLLPSALEEGHAQCLASTIRRRRNAETWRAEFMPFEIWDGDDWYQLNVCAECKSSMQREERLARQAVWDNLPEVFGLPPWTELEKMKTEAFE</sequence>
<dbReference type="SUPFAM" id="SSF54695">
    <property type="entry name" value="POZ domain"/>
    <property type="match status" value="1"/>
</dbReference>
<evidence type="ECO:0000259" key="1">
    <source>
        <dbReference type="SMART" id="SM00225"/>
    </source>
</evidence>
<organism evidence="2 3">
    <name type="scientific">Favolaschia claudopus</name>
    <dbReference type="NCBI Taxonomy" id="2862362"/>
    <lineage>
        <taxon>Eukaryota</taxon>
        <taxon>Fungi</taxon>
        <taxon>Dikarya</taxon>
        <taxon>Basidiomycota</taxon>
        <taxon>Agaricomycotina</taxon>
        <taxon>Agaricomycetes</taxon>
        <taxon>Agaricomycetidae</taxon>
        <taxon>Agaricales</taxon>
        <taxon>Marasmiineae</taxon>
        <taxon>Mycenaceae</taxon>
        <taxon>Favolaschia</taxon>
    </lineage>
</organism>
<comment type="caution">
    <text evidence="2">The sequence shown here is derived from an EMBL/GenBank/DDBJ whole genome shotgun (WGS) entry which is preliminary data.</text>
</comment>
<evidence type="ECO:0000313" key="2">
    <source>
        <dbReference type="EMBL" id="KAK7028769.1"/>
    </source>
</evidence>
<protein>
    <recommendedName>
        <fullName evidence="1">BTB domain-containing protein</fullName>
    </recommendedName>
</protein>
<keyword evidence="3" id="KW-1185">Reference proteome</keyword>
<evidence type="ECO:0000313" key="3">
    <source>
        <dbReference type="Proteomes" id="UP001362999"/>
    </source>
</evidence>
<dbReference type="Proteomes" id="UP001362999">
    <property type="component" value="Unassembled WGS sequence"/>
</dbReference>
<dbReference type="AlphaFoldDB" id="A0AAW0BP02"/>
<reference evidence="2 3" key="1">
    <citation type="journal article" date="2024" name="J Genomics">
        <title>Draft genome sequencing and assembly of Favolaschia claudopus CIRM-BRFM 2984 isolated from oak limbs.</title>
        <authorList>
            <person name="Navarro D."/>
            <person name="Drula E."/>
            <person name="Chaduli D."/>
            <person name="Cazenave R."/>
            <person name="Ahrendt S."/>
            <person name="Wang J."/>
            <person name="Lipzen A."/>
            <person name="Daum C."/>
            <person name="Barry K."/>
            <person name="Grigoriev I.V."/>
            <person name="Favel A."/>
            <person name="Rosso M.N."/>
            <person name="Martin F."/>
        </authorList>
    </citation>
    <scope>NUCLEOTIDE SEQUENCE [LARGE SCALE GENOMIC DNA]</scope>
    <source>
        <strain evidence="2 3">CIRM-BRFM 2984</strain>
    </source>
</reference>